<accession>V8N4J5</accession>
<comment type="caution">
    <text evidence="2">The sequence shown here is derived from an EMBL/GenBank/DDBJ whole genome shotgun (WGS) entry which is preliminary data.</text>
</comment>
<dbReference type="Proteomes" id="UP000018936">
    <property type="component" value="Unassembled WGS sequence"/>
</dbReference>
<proteinExistence type="predicted"/>
<protein>
    <recommendedName>
        <fullName evidence="4">Secreted protein</fullName>
    </recommendedName>
</protein>
<dbReference type="OrthoDB" id="10616330at2759"/>
<feature type="chain" id="PRO_5004771395" description="Secreted protein" evidence="1">
    <location>
        <begin position="22"/>
        <end position="109"/>
    </location>
</feature>
<evidence type="ECO:0000256" key="1">
    <source>
        <dbReference type="SAM" id="SignalP"/>
    </source>
</evidence>
<gene>
    <name evidence="2" type="ORF">L345_17462</name>
</gene>
<feature type="signal peptide" evidence="1">
    <location>
        <begin position="1"/>
        <end position="21"/>
    </location>
</feature>
<feature type="non-terminal residue" evidence="2">
    <location>
        <position position="1"/>
    </location>
</feature>
<dbReference type="AlphaFoldDB" id="V8N4J5"/>
<evidence type="ECO:0000313" key="3">
    <source>
        <dbReference type="Proteomes" id="UP000018936"/>
    </source>
</evidence>
<keyword evidence="1" id="KW-0732">Signal</keyword>
<evidence type="ECO:0008006" key="4">
    <source>
        <dbReference type="Google" id="ProtNLM"/>
    </source>
</evidence>
<evidence type="ECO:0000313" key="2">
    <source>
        <dbReference type="EMBL" id="ETE56826.1"/>
    </source>
</evidence>
<dbReference type="EMBL" id="AZIM01011960">
    <property type="protein sequence ID" value="ETE56826.1"/>
    <property type="molecule type" value="Genomic_DNA"/>
</dbReference>
<organism evidence="2 3">
    <name type="scientific">Ophiophagus hannah</name>
    <name type="common">King cobra</name>
    <name type="synonym">Naja hannah</name>
    <dbReference type="NCBI Taxonomy" id="8665"/>
    <lineage>
        <taxon>Eukaryota</taxon>
        <taxon>Metazoa</taxon>
        <taxon>Chordata</taxon>
        <taxon>Craniata</taxon>
        <taxon>Vertebrata</taxon>
        <taxon>Euteleostomi</taxon>
        <taxon>Lepidosauria</taxon>
        <taxon>Squamata</taxon>
        <taxon>Bifurcata</taxon>
        <taxon>Unidentata</taxon>
        <taxon>Episquamata</taxon>
        <taxon>Toxicofera</taxon>
        <taxon>Serpentes</taxon>
        <taxon>Colubroidea</taxon>
        <taxon>Elapidae</taxon>
        <taxon>Elapinae</taxon>
        <taxon>Ophiophagus</taxon>
    </lineage>
</organism>
<keyword evidence="3" id="KW-1185">Reference proteome</keyword>
<sequence>MVSDMLLFLLLLVSHFPCGMLMTKCSLNVQKEEKLKFHYYKSGDFLISGIISTSGAVFKPYVFFTPPNHRFQRKLLIGDDWKCRQVISDIEIQNARTERRKFSSMEEQL</sequence>
<reference evidence="2 3" key="1">
    <citation type="journal article" date="2013" name="Proc. Natl. Acad. Sci. U.S.A.">
        <title>The king cobra genome reveals dynamic gene evolution and adaptation in the snake venom system.</title>
        <authorList>
            <person name="Vonk F.J."/>
            <person name="Casewell N.R."/>
            <person name="Henkel C.V."/>
            <person name="Heimberg A.M."/>
            <person name="Jansen H.J."/>
            <person name="McCleary R.J."/>
            <person name="Kerkkamp H.M."/>
            <person name="Vos R.A."/>
            <person name="Guerreiro I."/>
            <person name="Calvete J.J."/>
            <person name="Wuster W."/>
            <person name="Woods A.E."/>
            <person name="Logan J.M."/>
            <person name="Harrison R.A."/>
            <person name="Castoe T.A."/>
            <person name="de Koning A.P."/>
            <person name="Pollock D.D."/>
            <person name="Yandell M."/>
            <person name="Calderon D."/>
            <person name="Renjifo C."/>
            <person name="Currier R.B."/>
            <person name="Salgado D."/>
            <person name="Pla D."/>
            <person name="Sanz L."/>
            <person name="Hyder A.S."/>
            <person name="Ribeiro J.M."/>
            <person name="Arntzen J.W."/>
            <person name="van den Thillart G.E."/>
            <person name="Boetzer M."/>
            <person name="Pirovano W."/>
            <person name="Dirks R.P."/>
            <person name="Spaink H.P."/>
            <person name="Duboule D."/>
            <person name="McGlinn E."/>
            <person name="Kini R.M."/>
            <person name="Richardson M.K."/>
        </authorList>
    </citation>
    <scope>NUCLEOTIDE SEQUENCE</scope>
    <source>
        <tissue evidence="2">Blood</tissue>
    </source>
</reference>
<name>V8N4J5_OPHHA</name>